<comment type="caution">
    <text evidence="3">The sequence shown here is derived from an EMBL/GenBank/DDBJ whole genome shotgun (WGS) entry which is preliminary data.</text>
</comment>
<accession>A0A8S0W0G1</accession>
<evidence type="ECO:0000313" key="4">
    <source>
        <dbReference type="Proteomes" id="UP000467700"/>
    </source>
</evidence>
<dbReference type="AlphaFoldDB" id="A0A8S0W0G1"/>
<sequence>MQNAPEAFVLFTFPNASLTVAAATQTGPLSLECVTVPNPESGNTQDREVYLVLRLNATETVIDPARVVKRTDGSGFRSYTFTPTPGDPTELFLMLQLDSSNGELVDKVDTFENILDQYVAEFQGLPARSSPILPPAQTAGLGVTRGNKDLRGHLVMINEETGEVIGEVEDRFRIREDPIMNEKGHENDPVIIEVPEETTRESDANALEVFARVVPPDQQNWMTKSATIASHAISMSTNLLLTTITTASSFYISHSQPSPHHSTAGTPTRATSPGAPPPLPPRALVFLTSEKTRKGLSTVHTMTGEAVKISSKTVGVIDNLIRRAMGAKTKRTKYFTTGVPASGKAPMPGLLSPNPTGPPLPPRSKSPSPSPTSLSPSYSIGSEKPPFPRRSTSPVPPPLPPRSPTAPVEGSAAYPQPRLTTKDRLLISADLILSTIDDSTRRLLDTGTEQLGRVVGHKYGAEAAQSSLLMAGTARNVGLVYVDMRGIGRRALLKRTAHTFVKARVSSNKPAYNPNQPPASPIPAGNALALNPFNYVNPFPRQCCSKKTPNDEPKASKFIALPPELHLEASLLLPALGVASLPNIRIHFEFESSSHDGKDPRKFHRVTAVR</sequence>
<keyword evidence="4" id="KW-1185">Reference proteome</keyword>
<feature type="region of interest" description="Disordered" evidence="1">
    <location>
        <begin position="254"/>
        <end position="279"/>
    </location>
</feature>
<dbReference type="OrthoDB" id="20821at2759"/>
<name>A0A8S0W0G1_CYCAE</name>
<organism evidence="3 4">
    <name type="scientific">Cyclocybe aegerita</name>
    <name type="common">Black poplar mushroom</name>
    <name type="synonym">Agrocybe aegerita</name>
    <dbReference type="NCBI Taxonomy" id="1973307"/>
    <lineage>
        <taxon>Eukaryota</taxon>
        <taxon>Fungi</taxon>
        <taxon>Dikarya</taxon>
        <taxon>Basidiomycota</taxon>
        <taxon>Agaricomycotina</taxon>
        <taxon>Agaricomycetes</taxon>
        <taxon>Agaricomycetidae</taxon>
        <taxon>Agaricales</taxon>
        <taxon>Agaricineae</taxon>
        <taxon>Bolbitiaceae</taxon>
        <taxon>Cyclocybe</taxon>
    </lineage>
</organism>
<dbReference type="Pfam" id="PF06911">
    <property type="entry name" value="Senescence"/>
    <property type="match status" value="1"/>
</dbReference>
<feature type="compositionally biased region" description="Polar residues" evidence="1">
    <location>
        <begin position="254"/>
        <end position="271"/>
    </location>
</feature>
<feature type="compositionally biased region" description="Pro residues" evidence="1">
    <location>
        <begin position="394"/>
        <end position="404"/>
    </location>
</feature>
<evidence type="ECO:0000256" key="1">
    <source>
        <dbReference type="SAM" id="MobiDB-lite"/>
    </source>
</evidence>
<evidence type="ECO:0000313" key="3">
    <source>
        <dbReference type="EMBL" id="CAA7265275.1"/>
    </source>
</evidence>
<dbReference type="Proteomes" id="UP000467700">
    <property type="component" value="Unassembled WGS sequence"/>
</dbReference>
<evidence type="ECO:0000259" key="2">
    <source>
        <dbReference type="Pfam" id="PF06911"/>
    </source>
</evidence>
<dbReference type="EMBL" id="CACVBS010000048">
    <property type="protein sequence ID" value="CAA7265275.1"/>
    <property type="molecule type" value="Genomic_DNA"/>
</dbReference>
<feature type="region of interest" description="Disordered" evidence="1">
    <location>
        <begin position="337"/>
        <end position="417"/>
    </location>
</feature>
<feature type="compositionally biased region" description="Pro residues" evidence="1">
    <location>
        <begin position="355"/>
        <end position="370"/>
    </location>
</feature>
<protein>
    <recommendedName>
        <fullName evidence="2">Senescence domain-containing protein</fullName>
    </recommendedName>
</protein>
<feature type="compositionally biased region" description="Low complexity" evidence="1">
    <location>
        <begin position="371"/>
        <end position="382"/>
    </location>
</feature>
<gene>
    <name evidence="3" type="ORF">AAE3_LOCUS7567</name>
</gene>
<dbReference type="InterPro" id="IPR009686">
    <property type="entry name" value="Senescence/spartin_C"/>
</dbReference>
<proteinExistence type="predicted"/>
<reference evidence="3 4" key="1">
    <citation type="submission" date="2020-01" db="EMBL/GenBank/DDBJ databases">
        <authorList>
            <person name="Gupta K D."/>
        </authorList>
    </citation>
    <scope>NUCLEOTIDE SEQUENCE [LARGE SCALE GENOMIC DNA]</scope>
</reference>
<feature type="domain" description="Senescence" evidence="2">
    <location>
        <begin position="220"/>
        <end position="497"/>
    </location>
</feature>